<dbReference type="AlphaFoldDB" id="A0A4D6E5G2"/>
<keyword evidence="11 16" id="KW-0520">NAD</keyword>
<dbReference type="GO" id="GO:0042773">
    <property type="term" value="P:ATP synthesis coupled electron transport"/>
    <property type="evidence" value="ECO:0007669"/>
    <property type="project" value="InterPro"/>
</dbReference>
<dbReference type="EC" id="7.1.1.2" evidence="2 16"/>
<keyword evidence="12 16" id="KW-0830">Ubiquinone</keyword>
<protein>
    <recommendedName>
        <fullName evidence="3 16">NADH-ubiquinone oxidoreductase chain 5</fullName>
        <ecNumber evidence="2 16">7.1.1.2</ecNumber>
    </recommendedName>
</protein>
<keyword evidence="9" id="KW-0249">Electron transport</keyword>
<geneLocation type="mitochondrion" evidence="20"/>
<comment type="similarity">
    <text evidence="16">Belongs to the complex I subunit 5 family.</text>
</comment>
<feature type="transmembrane region" description="Helical" evidence="16">
    <location>
        <begin position="365"/>
        <end position="384"/>
    </location>
</feature>
<keyword evidence="8" id="KW-1278">Translocase</keyword>
<feature type="transmembrane region" description="Helical" evidence="16">
    <location>
        <begin position="269"/>
        <end position="291"/>
    </location>
</feature>
<feature type="transmembrane region" description="Helical" evidence="16">
    <location>
        <begin position="37"/>
        <end position="54"/>
    </location>
</feature>
<evidence type="ECO:0000256" key="12">
    <source>
        <dbReference type="ARBA" id="ARBA00023075"/>
    </source>
</evidence>
<dbReference type="CTD" id="4540"/>
<gene>
    <name evidence="20" type="primary">ND5</name>
</gene>
<keyword evidence="4 16" id="KW-0813">Transport</keyword>
<dbReference type="RefSeq" id="YP_009641865.1">
    <property type="nucleotide sequence ID" value="NC_042397.1"/>
</dbReference>
<feature type="transmembrane region" description="Helical" evidence="16">
    <location>
        <begin position="298"/>
        <end position="316"/>
    </location>
</feature>
<evidence type="ECO:0000259" key="18">
    <source>
        <dbReference type="Pfam" id="PF00662"/>
    </source>
</evidence>
<evidence type="ECO:0000256" key="13">
    <source>
        <dbReference type="ARBA" id="ARBA00023128"/>
    </source>
</evidence>
<evidence type="ECO:0000256" key="6">
    <source>
        <dbReference type="ARBA" id="ARBA00022692"/>
    </source>
</evidence>
<feature type="transmembrane region" description="Helical" evidence="16">
    <location>
        <begin position="322"/>
        <end position="344"/>
    </location>
</feature>
<keyword evidence="10 16" id="KW-1133">Transmembrane helix</keyword>
<dbReference type="InterPro" id="IPR001750">
    <property type="entry name" value="ND/Mrp_TM"/>
</dbReference>
<evidence type="ECO:0000256" key="14">
    <source>
        <dbReference type="ARBA" id="ARBA00023136"/>
    </source>
</evidence>
<dbReference type="GO" id="GO:0003954">
    <property type="term" value="F:NADH dehydrogenase activity"/>
    <property type="evidence" value="ECO:0007669"/>
    <property type="project" value="TreeGrafter"/>
</dbReference>
<keyword evidence="5" id="KW-0679">Respiratory chain</keyword>
<evidence type="ECO:0000256" key="11">
    <source>
        <dbReference type="ARBA" id="ARBA00023027"/>
    </source>
</evidence>
<comment type="subcellular location">
    <subcellularLocation>
        <location evidence="1">Mitochondrion inner membrane</location>
        <topology evidence="1">Multi-pass membrane protein</topology>
    </subcellularLocation>
</comment>
<dbReference type="PRINTS" id="PR01434">
    <property type="entry name" value="NADHDHGNASE5"/>
</dbReference>
<evidence type="ECO:0000256" key="5">
    <source>
        <dbReference type="ARBA" id="ARBA00022660"/>
    </source>
</evidence>
<feature type="transmembrane region" description="Helical" evidence="16">
    <location>
        <begin position="170"/>
        <end position="188"/>
    </location>
</feature>
<dbReference type="GeneID" id="41700302"/>
<evidence type="ECO:0000256" key="16">
    <source>
        <dbReference type="RuleBase" id="RU003404"/>
    </source>
</evidence>
<feature type="domain" description="NADH:quinone oxidoreductase/Mrp antiporter transmembrane" evidence="17">
    <location>
        <begin position="132"/>
        <end position="415"/>
    </location>
</feature>
<evidence type="ECO:0000259" key="19">
    <source>
        <dbReference type="Pfam" id="PF06455"/>
    </source>
</evidence>
<dbReference type="GO" id="GO:0005743">
    <property type="term" value="C:mitochondrial inner membrane"/>
    <property type="evidence" value="ECO:0007669"/>
    <property type="project" value="UniProtKB-SubCell"/>
</dbReference>
<evidence type="ECO:0000259" key="17">
    <source>
        <dbReference type="Pfam" id="PF00361"/>
    </source>
</evidence>
<accession>A0A4D6E5G2</accession>
<evidence type="ECO:0000256" key="1">
    <source>
        <dbReference type="ARBA" id="ARBA00004448"/>
    </source>
</evidence>
<dbReference type="InterPro" id="IPR001516">
    <property type="entry name" value="Proton_antipo_N"/>
</dbReference>
<feature type="transmembrane region" description="Helical" evidence="16">
    <location>
        <begin position="115"/>
        <end position="133"/>
    </location>
</feature>
<dbReference type="PANTHER" id="PTHR42829">
    <property type="entry name" value="NADH-UBIQUINONE OXIDOREDUCTASE CHAIN 5"/>
    <property type="match status" value="1"/>
</dbReference>
<organism evidence="20">
    <name type="scientific">Malayopython reticulatus</name>
    <name type="common">Reticulate python</name>
    <name type="synonym">Python reticulatus</name>
    <dbReference type="NCBI Taxonomy" id="1496311"/>
    <lineage>
        <taxon>Eukaryota</taxon>
        <taxon>Metazoa</taxon>
        <taxon>Chordata</taxon>
        <taxon>Craniata</taxon>
        <taxon>Vertebrata</taxon>
        <taxon>Euteleostomi</taxon>
        <taxon>Lepidosauria</taxon>
        <taxon>Squamata</taxon>
        <taxon>Bifurcata</taxon>
        <taxon>Unidentata</taxon>
        <taxon>Episquamata</taxon>
        <taxon>Toxicofera</taxon>
        <taxon>Serpentes</taxon>
        <taxon>Henophidia</taxon>
        <taxon>Pythonidae</taxon>
        <taxon>Malayopython</taxon>
    </lineage>
</organism>
<evidence type="ECO:0000256" key="4">
    <source>
        <dbReference type="ARBA" id="ARBA00022448"/>
    </source>
</evidence>
<feature type="domain" description="NADH dehydrogenase subunit 5 C-terminal" evidence="19">
    <location>
        <begin position="419"/>
        <end position="594"/>
    </location>
</feature>
<sequence>MNAITPTTTLTVFLLLTLTIIKLFTQPEPNLNNTKNNLMTTLMISLIPLFSLLNNESETMMSTPPIIYMTTMNINISFILDTPSLTFIPIALFVTWSIVEFSTWYMATDPNINKFIKYLFIFLIAMLTIITANNMFQLFIGWEGVGIMSFLLIGWWYARSDANTAALQAIIYNRIGDIGLIMTTAWLMSLSSMNMQELFTQHETINMIPLIGLIAAAMGKSAQFGLHPWLPAAMEGPTPVSALLHSSTMVVARVFLLIRLHPIMQKNELTMTMCLILGATTTMFAAAAAVTQHDIKKIIALSTTSQLGLMMTMVGLNQPTLAFLHMATHSFFKALLFLCSGSFIHNLENEQDIRKMGGLNKTMPMTASTITIASLTLMGMPFLSGFYSKDTIIETIMNSHTNSWALIMTLIATMLSAMYSMRIIHMTLTGHPRTKQKIHQETKAPTKPILRLTIGSILVGTMTKLSTLQTTTTHTMPTIIKLTALTITLVGILLSTDLFFLSTKQTLQKPKTLNLFFNQLAFFNLLHRTIPMKTLKFSQQTSTELIDLWTLENYGPKGLSNTSIPLIHMTTQQKNLIKNYLTTFTMTIIIALILNFT</sequence>
<dbReference type="InterPro" id="IPR018393">
    <property type="entry name" value="NADHpl_OxRdtase_5_subgr"/>
</dbReference>
<keyword evidence="13 16" id="KW-0496">Mitochondrion</keyword>
<keyword evidence="14 16" id="KW-0472">Membrane</keyword>
<evidence type="ECO:0000256" key="10">
    <source>
        <dbReference type="ARBA" id="ARBA00022989"/>
    </source>
</evidence>
<dbReference type="GO" id="GO:0015990">
    <property type="term" value="P:electron transport coupled proton transport"/>
    <property type="evidence" value="ECO:0007669"/>
    <property type="project" value="TreeGrafter"/>
</dbReference>
<dbReference type="InterPro" id="IPR003945">
    <property type="entry name" value="NU5C-like"/>
</dbReference>
<reference evidence="20" key="1">
    <citation type="submission" date="2018-05" db="EMBL/GenBank/DDBJ databases">
        <title>Non-invasive sampling and mitochondrial genome analysis in Reticulated python.</title>
        <authorList>
            <person name="He K."/>
        </authorList>
    </citation>
    <scope>NUCLEOTIDE SEQUENCE</scope>
</reference>
<evidence type="ECO:0000256" key="3">
    <source>
        <dbReference type="ARBA" id="ARBA00021096"/>
    </source>
</evidence>
<dbReference type="Pfam" id="PF00662">
    <property type="entry name" value="Proton_antipo_N"/>
    <property type="match status" value="1"/>
</dbReference>
<evidence type="ECO:0000256" key="8">
    <source>
        <dbReference type="ARBA" id="ARBA00022967"/>
    </source>
</evidence>
<evidence type="ECO:0000313" key="20">
    <source>
        <dbReference type="EMBL" id="QBZ73751.1"/>
    </source>
</evidence>
<evidence type="ECO:0000256" key="15">
    <source>
        <dbReference type="ARBA" id="ARBA00049551"/>
    </source>
</evidence>
<dbReference type="NCBIfam" id="TIGR01974">
    <property type="entry name" value="NDH_I_L"/>
    <property type="match status" value="1"/>
</dbReference>
<feature type="transmembrane region" description="Helical" evidence="16">
    <location>
        <begin position="579"/>
        <end position="596"/>
    </location>
</feature>
<evidence type="ECO:0000256" key="9">
    <source>
        <dbReference type="ARBA" id="ARBA00022982"/>
    </source>
</evidence>
<feature type="transmembrane region" description="Helical" evidence="16">
    <location>
        <begin position="139"/>
        <end position="158"/>
    </location>
</feature>
<comment type="catalytic activity">
    <reaction evidence="15 16">
        <text>a ubiquinone + NADH + 5 H(+)(in) = a ubiquinol + NAD(+) + 4 H(+)(out)</text>
        <dbReference type="Rhea" id="RHEA:29091"/>
        <dbReference type="Rhea" id="RHEA-COMP:9565"/>
        <dbReference type="Rhea" id="RHEA-COMP:9566"/>
        <dbReference type="ChEBI" id="CHEBI:15378"/>
        <dbReference type="ChEBI" id="CHEBI:16389"/>
        <dbReference type="ChEBI" id="CHEBI:17976"/>
        <dbReference type="ChEBI" id="CHEBI:57540"/>
        <dbReference type="ChEBI" id="CHEBI:57945"/>
        <dbReference type="EC" id="7.1.1.2"/>
    </reaction>
</comment>
<feature type="transmembrane region" description="Helical" evidence="16">
    <location>
        <begin position="6"/>
        <end position="25"/>
    </location>
</feature>
<feature type="transmembrane region" description="Helical" evidence="16">
    <location>
        <begin position="404"/>
        <end position="428"/>
    </location>
</feature>
<dbReference type="InterPro" id="IPR010934">
    <property type="entry name" value="NADH_DH_su5_C"/>
</dbReference>
<comment type="function">
    <text evidence="16">Core subunit of the mitochondrial membrane respiratory chain NADH dehydrogenase (Complex I) which catalyzes electron transfer from NADH through the respiratory chain, using ubiquinone as an electron acceptor. Essential for the catalytic activity and assembly of complex I.</text>
</comment>
<dbReference type="GO" id="GO:0008137">
    <property type="term" value="F:NADH dehydrogenase (ubiquinone) activity"/>
    <property type="evidence" value="ECO:0007669"/>
    <property type="project" value="UniProtKB-EC"/>
</dbReference>
<evidence type="ECO:0000256" key="2">
    <source>
        <dbReference type="ARBA" id="ARBA00012944"/>
    </source>
</evidence>
<keyword evidence="7" id="KW-0999">Mitochondrion inner membrane</keyword>
<keyword evidence="6 16" id="KW-0812">Transmembrane</keyword>
<feature type="transmembrane region" description="Helical" evidence="16">
    <location>
        <begin position="479"/>
        <end position="501"/>
    </location>
</feature>
<dbReference type="EMBL" id="MH410033">
    <property type="protein sequence ID" value="QBZ73751.1"/>
    <property type="molecule type" value="Genomic_DNA"/>
</dbReference>
<dbReference type="Pfam" id="PF00361">
    <property type="entry name" value="Proton_antipo_M"/>
    <property type="match status" value="1"/>
</dbReference>
<dbReference type="PANTHER" id="PTHR42829:SF2">
    <property type="entry name" value="NADH-UBIQUINONE OXIDOREDUCTASE CHAIN 5"/>
    <property type="match status" value="1"/>
</dbReference>
<feature type="domain" description="NADH-Ubiquinone oxidoreductase (complex I) chain 5 N-terminal" evidence="18">
    <location>
        <begin position="69"/>
        <end position="115"/>
    </location>
</feature>
<proteinExistence type="inferred from homology"/>
<dbReference type="Pfam" id="PF06455">
    <property type="entry name" value="NADH5_C"/>
    <property type="match status" value="1"/>
</dbReference>
<name>A0A4D6E5G2_MALRE</name>
<evidence type="ECO:0000256" key="7">
    <source>
        <dbReference type="ARBA" id="ARBA00022792"/>
    </source>
</evidence>